<gene>
    <name evidence="1" type="ORF">AK812_SmicGene31366</name>
</gene>
<protein>
    <submittedName>
        <fullName evidence="1">Uncharacterized protein</fullName>
    </submittedName>
</protein>
<dbReference type="OrthoDB" id="406506at2759"/>
<reference evidence="1 2" key="1">
    <citation type="submission" date="2016-02" db="EMBL/GenBank/DDBJ databases">
        <title>Genome analysis of coral dinoflagellate symbionts highlights evolutionary adaptations to a symbiotic lifestyle.</title>
        <authorList>
            <person name="Aranda M."/>
            <person name="Li Y."/>
            <person name="Liew Y.J."/>
            <person name="Baumgarten S."/>
            <person name="Simakov O."/>
            <person name="Wilson M."/>
            <person name="Piel J."/>
            <person name="Ashoor H."/>
            <person name="Bougouffa S."/>
            <person name="Bajic V.B."/>
            <person name="Ryu T."/>
            <person name="Ravasi T."/>
            <person name="Bayer T."/>
            <person name="Micklem G."/>
            <person name="Kim H."/>
            <person name="Bhak J."/>
            <person name="Lajeunesse T.C."/>
            <person name="Voolstra C.R."/>
        </authorList>
    </citation>
    <scope>NUCLEOTIDE SEQUENCE [LARGE SCALE GENOMIC DNA]</scope>
    <source>
        <strain evidence="1 2">CCMP2467</strain>
    </source>
</reference>
<accession>A0A1Q9CWW9</accession>
<sequence>MRFWRTPRAVLCLSLRFRASPIIAVEQPCLELPSLKFEVDDSFGVPQYHGDPDRFDEYSEQVWDLWYGRQGAETQDATPVHLRSGLRHDKDAKRKPTDAGIKLVLQPGRVEEERCNIMSCEGSKTSSGSRIQIPSCSRKLVFRPATRIQEYDLEASSIGYRAGGHVGWVAEVKAVLTWEGKYSWTHGVHDRPSRESERTFEALTSLPEKPGDVHALGREVQIVKRKPPSQQWNAAGVEHWKGLTKIDVEVNARKENSIKKCAERKGMMKEMSSVKSFDVYDALKVEDCTRDQIDEDLDLQPTWLRGQVFSRCGPRHIERIDGWRDIASSVIVCHAQTH</sequence>
<evidence type="ECO:0000313" key="1">
    <source>
        <dbReference type="EMBL" id="OLP87421.1"/>
    </source>
</evidence>
<dbReference type="AlphaFoldDB" id="A0A1Q9CWW9"/>
<proteinExistence type="predicted"/>
<evidence type="ECO:0000313" key="2">
    <source>
        <dbReference type="Proteomes" id="UP000186817"/>
    </source>
</evidence>
<keyword evidence="2" id="KW-1185">Reference proteome</keyword>
<dbReference type="Proteomes" id="UP000186817">
    <property type="component" value="Unassembled WGS sequence"/>
</dbReference>
<organism evidence="1 2">
    <name type="scientific">Symbiodinium microadriaticum</name>
    <name type="common">Dinoflagellate</name>
    <name type="synonym">Zooxanthella microadriatica</name>
    <dbReference type="NCBI Taxonomy" id="2951"/>
    <lineage>
        <taxon>Eukaryota</taxon>
        <taxon>Sar</taxon>
        <taxon>Alveolata</taxon>
        <taxon>Dinophyceae</taxon>
        <taxon>Suessiales</taxon>
        <taxon>Symbiodiniaceae</taxon>
        <taxon>Symbiodinium</taxon>
    </lineage>
</organism>
<dbReference type="EMBL" id="LSRX01000861">
    <property type="protein sequence ID" value="OLP87421.1"/>
    <property type="molecule type" value="Genomic_DNA"/>
</dbReference>
<name>A0A1Q9CWW9_SYMMI</name>
<comment type="caution">
    <text evidence="1">The sequence shown here is derived from an EMBL/GenBank/DDBJ whole genome shotgun (WGS) entry which is preliminary data.</text>
</comment>